<evidence type="ECO:0000313" key="9">
    <source>
        <dbReference type="Proteomes" id="UP000177376"/>
    </source>
</evidence>
<dbReference type="AlphaFoldDB" id="A0A1G1YJB8"/>
<comment type="similarity">
    <text evidence="1 5 6">Belongs to the bacterial ribosomal protein bL35 family.</text>
</comment>
<evidence type="ECO:0000256" key="3">
    <source>
        <dbReference type="ARBA" id="ARBA00023274"/>
    </source>
</evidence>
<evidence type="ECO:0000256" key="2">
    <source>
        <dbReference type="ARBA" id="ARBA00022980"/>
    </source>
</evidence>
<keyword evidence="3 5" id="KW-0687">Ribonucleoprotein</keyword>
<protein>
    <recommendedName>
        <fullName evidence="4 5">Large ribosomal subunit protein bL35</fullName>
    </recommendedName>
</protein>
<dbReference type="InterPro" id="IPR021137">
    <property type="entry name" value="Ribosomal_bL35-like"/>
</dbReference>
<evidence type="ECO:0000313" key="8">
    <source>
        <dbReference type="EMBL" id="OGY51916.1"/>
    </source>
</evidence>
<evidence type="ECO:0000256" key="1">
    <source>
        <dbReference type="ARBA" id="ARBA00006598"/>
    </source>
</evidence>
<dbReference type="PANTHER" id="PTHR33343:SF1">
    <property type="entry name" value="LARGE RIBOSOMAL SUBUNIT PROTEIN BL35M"/>
    <property type="match status" value="1"/>
</dbReference>
<dbReference type="Pfam" id="PF01632">
    <property type="entry name" value="Ribosomal_L35p"/>
    <property type="match status" value="1"/>
</dbReference>
<dbReference type="GO" id="GO:0003735">
    <property type="term" value="F:structural constituent of ribosome"/>
    <property type="evidence" value="ECO:0007669"/>
    <property type="project" value="InterPro"/>
</dbReference>
<name>A0A1G1YJB8_9BACT</name>
<dbReference type="SUPFAM" id="SSF143034">
    <property type="entry name" value="L35p-like"/>
    <property type="match status" value="1"/>
</dbReference>
<organism evidence="8 9">
    <name type="scientific">Candidatus Buchananbacteria bacterium RIFCSPLOWO2_01_FULL_39_33</name>
    <dbReference type="NCBI Taxonomy" id="1797543"/>
    <lineage>
        <taxon>Bacteria</taxon>
        <taxon>Candidatus Buchananiibacteriota</taxon>
    </lineage>
</organism>
<dbReference type="PRINTS" id="PR00064">
    <property type="entry name" value="RIBOSOMALL35"/>
</dbReference>
<accession>A0A1G1YJB8</accession>
<dbReference type="NCBIfam" id="TIGR00001">
    <property type="entry name" value="rpmI_bact"/>
    <property type="match status" value="1"/>
</dbReference>
<dbReference type="GO" id="GO:0022625">
    <property type="term" value="C:cytosolic large ribosomal subunit"/>
    <property type="evidence" value="ECO:0007669"/>
    <property type="project" value="TreeGrafter"/>
</dbReference>
<dbReference type="Proteomes" id="UP000177376">
    <property type="component" value="Unassembled WGS sequence"/>
</dbReference>
<keyword evidence="2 5" id="KW-0689">Ribosomal protein</keyword>
<dbReference type="Gene3D" id="4.10.410.60">
    <property type="match status" value="1"/>
</dbReference>
<gene>
    <name evidence="5" type="primary">rpmI</name>
    <name evidence="8" type="ORF">A3A02_01210</name>
</gene>
<dbReference type="HAMAP" id="MF_00514">
    <property type="entry name" value="Ribosomal_bL35"/>
    <property type="match status" value="1"/>
</dbReference>
<feature type="compositionally biased region" description="Basic and acidic residues" evidence="7">
    <location>
        <begin position="48"/>
        <end position="57"/>
    </location>
</feature>
<feature type="region of interest" description="Disordered" evidence="7">
    <location>
        <begin position="28"/>
        <end position="65"/>
    </location>
</feature>
<evidence type="ECO:0000256" key="5">
    <source>
        <dbReference type="HAMAP-Rule" id="MF_00514"/>
    </source>
</evidence>
<dbReference type="EMBL" id="MHIM01000028">
    <property type="protein sequence ID" value="OGY51916.1"/>
    <property type="molecule type" value="Genomic_DNA"/>
</dbReference>
<sequence length="65" mass="7681">MPKMKTKQAIAKRFKITKKGKILKRTGGQDHFNARESGRVKRNKRRDKQIAKADQKNIKRLMPYN</sequence>
<dbReference type="FunFam" id="4.10.410.60:FF:000001">
    <property type="entry name" value="50S ribosomal protein L35"/>
    <property type="match status" value="1"/>
</dbReference>
<evidence type="ECO:0000256" key="7">
    <source>
        <dbReference type="SAM" id="MobiDB-lite"/>
    </source>
</evidence>
<evidence type="ECO:0000256" key="4">
    <source>
        <dbReference type="ARBA" id="ARBA00071664"/>
    </source>
</evidence>
<proteinExistence type="inferred from homology"/>
<reference evidence="8 9" key="1">
    <citation type="journal article" date="2016" name="Nat. Commun.">
        <title>Thousands of microbial genomes shed light on interconnected biogeochemical processes in an aquifer system.</title>
        <authorList>
            <person name="Anantharaman K."/>
            <person name="Brown C.T."/>
            <person name="Hug L.A."/>
            <person name="Sharon I."/>
            <person name="Castelle C.J."/>
            <person name="Probst A.J."/>
            <person name="Thomas B.C."/>
            <person name="Singh A."/>
            <person name="Wilkins M.J."/>
            <person name="Karaoz U."/>
            <person name="Brodie E.L."/>
            <person name="Williams K.H."/>
            <person name="Hubbard S.S."/>
            <person name="Banfield J.F."/>
        </authorList>
    </citation>
    <scope>NUCLEOTIDE SEQUENCE [LARGE SCALE GENOMIC DNA]</scope>
</reference>
<dbReference type="GO" id="GO:0006412">
    <property type="term" value="P:translation"/>
    <property type="evidence" value="ECO:0007669"/>
    <property type="project" value="UniProtKB-UniRule"/>
</dbReference>
<evidence type="ECO:0000256" key="6">
    <source>
        <dbReference type="RuleBase" id="RU000568"/>
    </source>
</evidence>
<comment type="caution">
    <text evidence="8">The sequence shown here is derived from an EMBL/GenBank/DDBJ whole genome shotgun (WGS) entry which is preliminary data.</text>
</comment>
<dbReference type="InterPro" id="IPR037229">
    <property type="entry name" value="Ribosomal_bL35_sf"/>
</dbReference>
<dbReference type="PANTHER" id="PTHR33343">
    <property type="entry name" value="54S RIBOSOMAL PROTEIN BL35M"/>
    <property type="match status" value="1"/>
</dbReference>
<dbReference type="InterPro" id="IPR001706">
    <property type="entry name" value="Ribosomal_bL35"/>
</dbReference>